<dbReference type="EMBL" id="MLJW01006149">
    <property type="protein sequence ID" value="OIQ67105.1"/>
    <property type="molecule type" value="Genomic_DNA"/>
</dbReference>
<reference evidence="2" key="1">
    <citation type="submission" date="2016-10" db="EMBL/GenBank/DDBJ databases">
        <title>Sequence of Gallionella enrichment culture.</title>
        <authorList>
            <person name="Poehlein A."/>
            <person name="Muehling M."/>
            <person name="Daniel R."/>
        </authorList>
    </citation>
    <scope>NUCLEOTIDE SEQUENCE</scope>
</reference>
<feature type="region of interest" description="Disordered" evidence="1">
    <location>
        <begin position="149"/>
        <end position="169"/>
    </location>
</feature>
<evidence type="ECO:0000313" key="2">
    <source>
        <dbReference type="EMBL" id="OIQ67105.1"/>
    </source>
</evidence>
<dbReference type="AlphaFoldDB" id="A0A1J5P6C1"/>
<accession>A0A1J5P6C1</accession>
<dbReference type="AntiFam" id="ANF00095">
    <property type="entry name" value="Shadow ORF (opposite ABC transporters)"/>
</dbReference>
<protein>
    <submittedName>
        <fullName evidence="2">Uncharacterized protein</fullName>
    </submittedName>
</protein>
<evidence type="ECO:0000256" key="1">
    <source>
        <dbReference type="SAM" id="MobiDB-lite"/>
    </source>
</evidence>
<comment type="caution">
    <text evidence="2">The sequence shown here is derived from an EMBL/GenBank/DDBJ whole genome shotgun (WGS) entry which is preliminary data.</text>
</comment>
<organism evidence="2">
    <name type="scientific">mine drainage metagenome</name>
    <dbReference type="NCBI Taxonomy" id="410659"/>
    <lineage>
        <taxon>unclassified sequences</taxon>
        <taxon>metagenomes</taxon>
        <taxon>ecological metagenomes</taxon>
    </lineage>
</organism>
<name>A0A1J5P6C1_9ZZZZ</name>
<sequence>MLDNQHRQILGQRCDGVGNQWAFAGRHTGGGLVQDQDARPQGQRHRHFHQALLAIGQPVYLGVTECAQLELRQQRLDLGLQRGVGIGAPDHARGQPAPLQQRQAQVFAHRQAAKQGGDLKGFGNPRLHPLRLAQPPDVAAVKADFPAGRREDAGDEVGEGRFPGPVRPDQRLAVTGCKIQRDVARHHQPAERLVEVAHLKALHRAPPVSFLTISGRPNSPAGTI</sequence>
<gene>
    <name evidence="2" type="ORF">GALL_513200</name>
</gene>
<proteinExistence type="predicted"/>